<evidence type="ECO:0000256" key="2">
    <source>
        <dbReference type="ARBA" id="ARBA00023015"/>
    </source>
</evidence>
<dbReference type="SMART" id="SM00448">
    <property type="entry name" value="REC"/>
    <property type="match status" value="1"/>
</dbReference>
<feature type="domain" description="Response regulatory" evidence="8">
    <location>
        <begin position="3"/>
        <end position="116"/>
    </location>
</feature>
<keyword evidence="3 7" id="KW-0238">DNA-binding</keyword>
<dbReference type="SMART" id="SM00862">
    <property type="entry name" value="Trans_reg_C"/>
    <property type="match status" value="1"/>
</dbReference>
<dbReference type="InterPro" id="IPR016032">
    <property type="entry name" value="Sig_transdc_resp-reg_C-effctor"/>
</dbReference>
<dbReference type="EMBL" id="FQXP01000011">
    <property type="protein sequence ID" value="SHI07017.1"/>
    <property type="molecule type" value="Genomic_DNA"/>
</dbReference>
<reference evidence="10 11" key="1">
    <citation type="submission" date="2016-11" db="EMBL/GenBank/DDBJ databases">
        <authorList>
            <person name="Jaros S."/>
            <person name="Januszkiewicz K."/>
            <person name="Wedrychowicz H."/>
        </authorList>
    </citation>
    <scope>NUCLEOTIDE SEQUENCE [LARGE SCALE GENOMIC DNA]</scope>
    <source>
        <strain evidence="10 11">DSM 3089</strain>
    </source>
</reference>
<dbReference type="PROSITE" id="PS51755">
    <property type="entry name" value="OMPR_PHOB"/>
    <property type="match status" value="1"/>
</dbReference>
<dbReference type="PANTHER" id="PTHR48111">
    <property type="entry name" value="REGULATOR OF RPOS"/>
    <property type="match status" value="1"/>
</dbReference>
<organism evidence="10 11">
    <name type="scientific">Clostridium collagenovorans DSM 3089</name>
    <dbReference type="NCBI Taxonomy" id="1121306"/>
    <lineage>
        <taxon>Bacteria</taxon>
        <taxon>Bacillati</taxon>
        <taxon>Bacillota</taxon>
        <taxon>Clostridia</taxon>
        <taxon>Eubacteriales</taxon>
        <taxon>Clostridiaceae</taxon>
        <taxon>Clostridium</taxon>
    </lineage>
</organism>
<evidence type="ECO:0000256" key="1">
    <source>
        <dbReference type="ARBA" id="ARBA00018672"/>
    </source>
</evidence>
<evidence type="ECO:0000256" key="4">
    <source>
        <dbReference type="ARBA" id="ARBA00023163"/>
    </source>
</evidence>
<dbReference type="PROSITE" id="PS50110">
    <property type="entry name" value="RESPONSE_REGULATORY"/>
    <property type="match status" value="1"/>
</dbReference>
<gene>
    <name evidence="10" type="ORF">SAMN02745196_02660</name>
</gene>
<dbReference type="GO" id="GO:0000156">
    <property type="term" value="F:phosphorelay response regulator activity"/>
    <property type="evidence" value="ECO:0007669"/>
    <property type="project" value="TreeGrafter"/>
</dbReference>
<evidence type="ECO:0000313" key="11">
    <source>
        <dbReference type="Proteomes" id="UP000184526"/>
    </source>
</evidence>
<dbReference type="AlphaFoldDB" id="A0A1M5Y4P7"/>
<dbReference type="SUPFAM" id="SSF52172">
    <property type="entry name" value="CheY-like"/>
    <property type="match status" value="1"/>
</dbReference>
<dbReference type="CDD" id="cd00383">
    <property type="entry name" value="trans_reg_C"/>
    <property type="match status" value="1"/>
</dbReference>
<accession>A0A1M5Y4P7</accession>
<dbReference type="Pfam" id="PF00486">
    <property type="entry name" value="Trans_reg_C"/>
    <property type="match status" value="1"/>
</dbReference>
<keyword evidence="6" id="KW-0597">Phosphoprotein</keyword>
<feature type="modified residue" description="4-aspartylphosphate" evidence="6">
    <location>
        <position position="52"/>
    </location>
</feature>
<dbReference type="PANTHER" id="PTHR48111:SF43">
    <property type="entry name" value="STAGE 0 SPORULATION PROTEIN A HOMOLOG"/>
    <property type="match status" value="1"/>
</dbReference>
<evidence type="ECO:0000259" key="8">
    <source>
        <dbReference type="PROSITE" id="PS50110"/>
    </source>
</evidence>
<dbReference type="GO" id="GO:0000976">
    <property type="term" value="F:transcription cis-regulatory region binding"/>
    <property type="evidence" value="ECO:0007669"/>
    <property type="project" value="TreeGrafter"/>
</dbReference>
<evidence type="ECO:0000256" key="6">
    <source>
        <dbReference type="PROSITE-ProRule" id="PRU00169"/>
    </source>
</evidence>
<evidence type="ECO:0000313" key="10">
    <source>
        <dbReference type="EMBL" id="SHI07017.1"/>
    </source>
</evidence>
<dbReference type="OrthoDB" id="9790442at2"/>
<dbReference type="InterPro" id="IPR039420">
    <property type="entry name" value="WalR-like"/>
</dbReference>
<dbReference type="Gene3D" id="1.10.10.10">
    <property type="entry name" value="Winged helix-like DNA-binding domain superfamily/Winged helix DNA-binding domain"/>
    <property type="match status" value="1"/>
</dbReference>
<dbReference type="Gene3D" id="3.40.50.2300">
    <property type="match status" value="1"/>
</dbReference>
<dbReference type="Proteomes" id="UP000184526">
    <property type="component" value="Unassembled WGS sequence"/>
</dbReference>
<dbReference type="STRING" id="1121306.SAMN02745196_02660"/>
<feature type="DNA-binding region" description="OmpR/PhoB-type" evidence="7">
    <location>
        <begin position="126"/>
        <end position="222"/>
    </location>
</feature>
<keyword evidence="11" id="KW-1185">Reference proteome</keyword>
<evidence type="ECO:0000256" key="7">
    <source>
        <dbReference type="PROSITE-ProRule" id="PRU01091"/>
    </source>
</evidence>
<comment type="function">
    <text evidence="5">May play the central regulatory role in sporulation. It may be an element of the effector pathway responsible for the activation of sporulation genes in response to nutritional stress. Spo0A may act in concert with spo0H (a sigma factor) to control the expression of some genes that are critical to the sporulation process.</text>
</comment>
<keyword evidence="2" id="KW-0805">Transcription regulation</keyword>
<dbReference type="InterPro" id="IPR036388">
    <property type="entry name" value="WH-like_DNA-bd_sf"/>
</dbReference>
<dbReference type="InterPro" id="IPR011006">
    <property type="entry name" value="CheY-like_superfamily"/>
</dbReference>
<dbReference type="GO" id="GO:0005829">
    <property type="term" value="C:cytosol"/>
    <property type="evidence" value="ECO:0007669"/>
    <property type="project" value="TreeGrafter"/>
</dbReference>
<dbReference type="GO" id="GO:0032993">
    <property type="term" value="C:protein-DNA complex"/>
    <property type="evidence" value="ECO:0007669"/>
    <property type="project" value="TreeGrafter"/>
</dbReference>
<dbReference type="Gene3D" id="6.10.250.690">
    <property type="match status" value="1"/>
</dbReference>
<evidence type="ECO:0000259" key="9">
    <source>
        <dbReference type="PROSITE" id="PS51755"/>
    </source>
</evidence>
<dbReference type="Pfam" id="PF00072">
    <property type="entry name" value="Response_reg"/>
    <property type="match status" value="1"/>
</dbReference>
<feature type="domain" description="OmpR/PhoB-type" evidence="9">
    <location>
        <begin position="126"/>
        <end position="222"/>
    </location>
</feature>
<dbReference type="RefSeq" id="WP_072832494.1">
    <property type="nucleotide sequence ID" value="NZ_FQXP01000011.1"/>
</dbReference>
<dbReference type="SUPFAM" id="SSF46894">
    <property type="entry name" value="C-terminal effector domain of the bipartite response regulators"/>
    <property type="match status" value="1"/>
</dbReference>
<sequence length="222" mass="25498">MFNIMIIDDNEQLQNELGILLINNNYAVTKIKEFDNISNQVKENNPHLILLDINLPQDDGFKICTEIRSFSKVPIIFITSRDTNIDELMGITLGGDDFLTKPYNTQILLARIASLLKRAYPSEKSTNTIECNGIKLNILSSTVEYGESSIELTKNEFKILHYLIKNKGKILSRFDIMEYLWDSSLFINDNTLTVNITRIRNKLEEIGVKDFIKTKRGQGYII</sequence>
<evidence type="ECO:0000256" key="3">
    <source>
        <dbReference type="ARBA" id="ARBA00023125"/>
    </source>
</evidence>
<dbReference type="InterPro" id="IPR001867">
    <property type="entry name" value="OmpR/PhoB-type_DNA-bd"/>
</dbReference>
<name>A0A1M5Y4P7_9CLOT</name>
<protein>
    <recommendedName>
        <fullName evidence="1">Stage 0 sporulation protein A homolog</fullName>
    </recommendedName>
</protein>
<proteinExistence type="predicted"/>
<keyword evidence="4" id="KW-0804">Transcription</keyword>
<dbReference type="GO" id="GO:0006355">
    <property type="term" value="P:regulation of DNA-templated transcription"/>
    <property type="evidence" value="ECO:0007669"/>
    <property type="project" value="InterPro"/>
</dbReference>
<evidence type="ECO:0000256" key="5">
    <source>
        <dbReference type="ARBA" id="ARBA00024867"/>
    </source>
</evidence>
<dbReference type="InterPro" id="IPR001789">
    <property type="entry name" value="Sig_transdc_resp-reg_receiver"/>
</dbReference>